<feature type="domain" description="Metallo-beta-lactamase" evidence="5">
    <location>
        <begin position="18"/>
        <end position="189"/>
    </location>
</feature>
<evidence type="ECO:0000313" key="7">
    <source>
        <dbReference type="Proteomes" id="UP001519887"/>
    </source>
</evidence>
<reference evidence="6 7" key="1">
    <citation type="submission" date="2021-07" db="EMBL/GenBank/DDBJ databases">
        <title>Paenibacillus radiodurans sp. nov., isolated from the southeastern edge of Tengger Desert.</title>
        <authorList>
            <person name="Zhang G."/>
        </authorList>
    </citation>
    <scope>NUCLEOTIDE SEQUENCE [LARGE SCALE GENOMIC DNA]</scope>
    <source>
        <strain evidence="6 7">CCM 7311</strain>
    </source>
</reference>
<gene>
    <name evidence="6" type="ORF">K0U00_31035</name>
</gene>
<dbReference type="SUPFAM" id="SSF56281">
    <property type="entry name" value="Metallo-hydrolase/oxidoreductase"/>
    <property type="match status" value="1"/>
</dbReference>
<comment type="catalytic activity">
    <reaction evidence="2">
        <text>3',5'-cyclic CMP + H2O = CMP + H(+)</text>
        <dbReference type="Rhea" id="RHEA:72675"/>
        <dbReference type="ChEBI" id="CHEBI:15377"/>
        <dbReference type="ChEBI" id="CHEBI:15378"/>
        <dbReference type="ChEBI" id="CHEBI:58003"/>
        <dbReference type="ChEBI" id="CHEBI:60377"/>
    </reaction>
    <physiologicalReaction direction="left-to-right" evidence="2">
        <dbReference type="Rhea" id="RHEA:72676"/>
    </physiologicalReaction>
</comment>
<dbReference type="InterPro" id="IPR001279">
    <property type="entry name" value="Metallo-B-lactamas"/>
</dbReference>
<dbReference type="RefSeq" id="WP_210037199.1">
    <property type="nucleotide sequence ID" value="NZ_JBHLVU010000004.1"/>
</dbReference>
<keyword evidence="7" id="KW-1185">Reference proteome</keyword>
<dbReference type="Gene3D" id="3.60.15.10">
    <property type="entry name" value="Ribonuclease Z/Hydroxyacylglutathione hydrolase-like"/>
    <property type="match status" value="1"/>
</dbReference>
<dbReference type="SMART" id="SM00849">
    <property type="entry name" value="Lactamase_B"/>
    <property type="match status" value="1"/>
</dbReference>
<evidence type="ECO:0000313" key="6">
    <source>
        <dbReference type="EMBL" id="MBW7458485.1"/>
    </source>
</evidence>
<accession>A0ABS7CC10</accession>
<evidence type="ECO:0000256" key="4">
    <source>
        <dbReference type="ARBA" id="ARBA00048505"/>
    </source>
</evidence>
<sequence>MKITVLGPWGAYPKAGEATAGYLLEHEGYSLLIDCGSGVLAQVQRYIPLNRLDAVIISHKHHDHVADLGCLQYACLIDTDLGNRSQPLPVYFAAEADKDLTYPPMMGTEIHRIEAGEKLSLFGLDFTFFKTFHEAYCVGMIINIGDRKLVYTADTYYDESLIAHCAEADVLIAETSFHKEIADARKYGHMNSGEVGRLANQARVKSIVLTHLPHFGPIDQLAAEVAENYEGPIGTAFCGMEILL</sequence>
<keyword evidence="1" id="KW-0862">Zinc</keyword>
<name>A0ABS7CC10_9BACL</name>
<proteinExistence type="predicted"/>
<dbReference type="Pfam" id="PF12706">
    <property type="entry name" value="Lactamase_B_2"/>
    <property type="match status" value="1"/>
</dbReference>
<evidence type="ECO:0000256" key="2">
    <source>
        <dbReference type="ARBA" id="ARBA00034221"/>
    </source>
</evidence>
<protein>
    <submittedName>
        <fullName evidence="6">MBL fold metallo-hydrolase</fullName>
    </submittedName>
</protein>
<comment type="function">
    <text evidence="3">Counteracts the endogenous Pycsar antiviral defense system. Phosphodiesterase that enables metal-dependent hydrolysis of host cyclic nucleotide Pycsar defense signals such as cCMP and cUMP.</text>
</comment>
<evidence type="ECO:0000259" key="5">
    <source>
        <dbReference type="SMART" id="SM00849"/>
    </source>
</evidence>
<dbReference type="InterPro" id="IPR036866">
    <property type="entry name" value="RibonucZ/Hydroxyglut_hydro"/>
</dbReference>
<comment type="caution">
    <text evidence="6">The sequence shown here is derived from an EMBL/GenBank/DDBJ whole genome shotgun (WGS) entry which is preliminary data.</text>
</comment>
<dbReference type="Proteomes" id="UP001519887">
    <property type="component" value="Unassembled WGS sequence"/>
</dbReference>
<dbReference type="PANTHER" id="PTHR46018:SF4">
    <property type="entry name" value="METALLO-HYDROLASE YHFI-RELATED"/>
    <property type="match status" value="1"/>
</dbReference>
<dbReference type="CDD" id="cd07716">
    <property type="entry name" value="RNaseZ_short-form-like_MBL-fold"/>
    <property type="match status" value="1"/>
</dbReference>
<dbReference type="EMBL" id="JAHZIK010001214">
    <property type="protein sequence ID" value="MBW7458485.1"/>
    <property type="molecule type" value="Genomic_DNA"/>
</dbReference>
<evidence type="ECO:0000256" key="1">
    <source>
        <dbReference type="ARBA" id="ARBA00022833"/>
    </source>
</evidence>
<evidence type="ECO:0000256" key="3">
    <source>
        <dbReference type="ARBA" id="ARBA00034301"/>
    </source>
</evidence>
<organism evidence="6 7">
    <name type="scientific">Paenibacillus sepulcri</name>
    <dbReference type="NCBI Taxonomy" id="359917"/>
    <lineage>
        <taxon>Bacteria</taxon>
        <taxon>Bacillati</taxon>
        <taxon>Bacillota</taxon>
        <taxon>Bacilli</taxon>
        <taxon>Bacillales</taxon>
        <taxon>Paenibacillaceae</taxon>
        <taxon>Paenibacillus</taxon>
    </lineage>
</organism>
<comment type="catalytic activity">
    <reaction evidence="4">
        <text>3',5'-cyclic UMP + H2O = UMP + H(+)</text>
        <dbReference type="Rhea" id="RHEA:70575"/>
        <dbReference type="ChEBI" id="CHEBI:15377"/>
        <dbReference type="ChEBI" id="CHEBI:15378"/>
        <dbReference type="ChEBI" id="CHEBI:57865"/>
        <dbReference type="ChEBI" id="CHEBI:184387"/>
    </reaction>
    <physiologicalReaction direction="left-to-right" evidence="4">
        <dbReference type="Rhea" id="RHEA:70576"/>
    </physiologicalReaction>
</comment>
<dbReference type="PANTHER" id="PTHR46018">
    <property type="entry name" value="ZINC PHOSPHODIESTERASE ELAC PROTEIN 1"/>
    <property type="match status" value="1"/>
</dbReference>